<dbReference type="Proteomes" id="UP000706031">
    <property type="component" value="Unassembled WGS sequence"/>
</dbReference>
<dbReference type="RefSeq" id="WP_221787181.1">
    <property type="nucleotide sequence ID" value="NZ_JACLIC010000007.1"/>
</dbReference>
<gene>
    <name evidence="1" type="ORF">H7T88_04260</name>
</gene>
<organism evidence="1 2">
    <name type="scientific">Paenibacillus cucumis</name>
    <name type="common">ex Kampfer et al. 2016</name>
    <dbReference type="NCBI Taxonomy" id="1776858"/>
    <lineage>
        <taxon>Bacteria</taxon>
        <taxon>Bacillati</taxon>
        <taxon>Bacillota</taxon>
        <taxon>Bacilli</taxon>
        <taxon>Bacillales</taxon>
        <taxon>Paenibacillaceae</taxon>
        <taxon>Paenibacillus</taxon>
    </lineage>
</organism>
<comment type="caution">
    <text evidence="1">The sequence shown here is derived from an EMBL/GenBank/DDBJ whole genome shotgun (WGS) entry which is preliminary data.</text>
</comment>
<accession>A0ABS7KE78</accession>
<protein>
    <submittedName>
        <fullName evidence="1">Uncharacterized protein</fullName>
    </submittedName>
</protein>
<evidence type="ECO:0000313" key="2">
    <source>
        <dbReference type="Proteomes" id="UP000706031"/>
    </source>
</evidence>
<reference evidence="1 2" key="1">
    <citation type="submission" date="2020-08" db="EMBL/GenBank/DDBJ databases">
        <title>Fungal Genomes of the International Space Station.</title>
        <authorList>
            <person name="Seuylemezian A."/>
            <person name="Singh N.K."/>
            <person name="Wood J."/>
            <person name="Venkateswaran K."/>
        </authorList>
    </citation>
    <scope>NUCLEOTIDE SEQUENCE [LARGE SCALE GENOMIC DNA]</scope>
    <source>
        <strain evidence="1 2">S/N-304-OC-R4</strain>
    </source>
</reference>
<sequence length="237" mass="28023">MKNFEEKHPDEYFKDNDFFTPNEAAFRWKLKRNTVIAALNRGRFNDFIQNGLVKRFTLKGSPDWYISATAMRAVFGEEDKVQVFELWNRIDDESKPKQSICFNGRNIYTTQIDEDVPIEVLENMRKCDNYRDARRIVQEYLCAKEGKDYVINIEIVELENKLVVNYTDFFVAHRINDENHRAEVKSILNKMRSYLELNKNVEFTRLSTDLLSKNVITIQMGVITSIAELNDFEKEYS</sequence>
<proteinExistence type="predicted"/>
<keyword evidence="2" id="KW-1185">Reference proteome</keyword>
<name>A0ABS7KE78_9BACL</name>
<dbReference type="EMBL" id="JACLIC010000007">
    <property type="protein sequence ID" value="MBY0202449.1"/>
    <property type="molecule type" value="Genomic_DNA"/>
</dbReference>
<evidence type="ECO:0000313" key="1">
    <source>
        <dbReference type="EMBL" id="MBY0202449.1"/>
    </source>
</evidence>